<evidence type="ECO:0000259" key="2">
    <source>
        <dbReference type="Pfam" id="PF00149"/>
    </source>
</evidence>
<feature type="transmembrane region" description="Helical" evidence="1">
    <location>
        <begin position="102"/>
        <end position="120"/>
    </location>
</feature>
<dbReference type="InterPro" id="IPR029052">
    <property type="entry name" value="Metallo-depent_PP-like"/>
</dbReference>
<dbReference type="PANTHER" id="PTHR31302:SF0">
    <property type="entry name" value="TRANSMEMBRANE PROTEIN WITH METALLOPHOSPHOESTERASE DOMAIN"/>
    <property type="match status" value="1"/>
</dbReference>
<dbReference type="EMBL" id="JACI01000002">
    <property type="protein sequence ID" value="OAQ14625.1"/>
    <property type="molecule type" value="Genomic_DNA"/>
</dbReference>
<feature type="transmembrane region" description="Helical" evidence="1">
    <location>
        <begin position="67"/>
        <end position="90"/>
    </location>
</feature>
<dbReference type="InterPro" id="IPR004843">
    <property type="entry name" value="Calcineurin-like_PHP"/>
</dbReference>
<dbReference type="AlphaFoldDB" id="A0A179CXI7"/>
<evidence type="ECO:0000313" key="3">
    <source>
        <dbReference type="EMBL" id="OAQ14625.1"/>
    </source>
</evidence>
<dbReference type="GO" id="GO:0016787">
    <property type="term" value="F:hydrolase activity"/>
    <property type="evidence" value="ECO:0007669"/>
    <property type="project" value="InterPro"/>
</dbReference>
<dbReference type="RefSeq" id="WP_064318921.1">
    <property type="nucleotide sequence ID" value="NZ_JACI01000002.1"/>
</dbReference>
<dbReference type="InterPro" id="IPR051158">
    <property type="entry name" value="Metallophosphoesterase_sf"/>
</dbReference>
<organism evidence="3 4">
    <name type="scientific">Bibersteinia trehalosi Y31</name>
    <dbReference type="NCBI Taxonomy" id="1261658"/>
    <lineage>
        <taxon>Bacteria</taxon>
        <taxon>Pseudomonadati</taxon>
        <taxon>Pseudomonadota</taxon>
        <taxon>Gammaproteobacteria</taxon>
        <taxon>Pasteurellales</taxon>
        <taxon>Pasteurellaceae</taxon>
        <taxon>Bibersteinia</taxon>
    </lineage>
</organism>
<sequence>MEFRYIIINIVAITSLQLLIFCFVRTLSWLFGWQKSTRKKVGWMLYLGINSILLVPFLTPYKIFRPMAFILVFLWFAFLVSAITLTLNRLSNWRLNALLRKVYPIAYLGLIGFALFNAYVPQAVHFSVKIDKPLEEPIRIGVASDTHLGVLFGAKQLDKLAEIFQQEKVDLILMPGDIMDDDTLAYEAENMQSSLAKLTAPLGVYATLGNHDFFGQQQAIYQAIEQAGIKVLWDQAVEIDGKFVIIGRNDDLYRNRPTAEQILHDVNTALPVFLMDHRPTDIVAHSQLPIDIQVSGHTHNGQIFPANFIVKMLNRLSYGYEKIGLGHYFVTSGYGFWGVPMRLGSRSEVFIIDVEGQR</sequence>
<feature type="transmembrane region" description="Helical" evidence="1">
    <location>
        <begin position="6"/>
        <end position="31"/>
    </location>
</feature>
<dbReference type="CDD" id="cd07385">
    <property type="entry name" value="MPP_YkuE_C"/>
    <property type="match status" value="1"/>
</dbReference>
<reference evidence="3 4" key="1">
    <citation type="submission" date="2014-01" db="EMBL/GenBank/DDBJ databases">
        <authorList>
            <person name="Zuccon D."/>
        </authorList>
    </citation>
    <scope>NUCLEOTIDE SEQUENCE [LARGE SCALE GENOMIC DNA]</scope>
    <source>
        <strain evidence="3 4">Y31</strain>
    </source>
</reference>
<evidence type="ECO:0000256" key="1">
    <source>
        <dbReference type="SAM" id="Phobius"/>
    </source>
</evidence>
<feature type="domain" description="Calcineurin-like phosphoesterase" evidence="2">
    <location>
        <begin position="138"/>
        <end position="300"/>
    </location>
</feature>
<proteinExistence type="predicted"/>
<dbReference type="Pfam" id="PF00149">
    <property type="entry name" value="Metallophos"/>
    <property type="match status" value="1"/>
</dbReference>
<protein>
    <submittedName>
        <fullName evidence="3">Metallophosphoesterase</fullName>
    </submittedName>
</protein>
<keyword evidence="1" id="KW-0472">Membrane</keyword>
<dbReference type="PANTHER" id="PTHR31302">
    <property type="entry name" value="TRANSMEMBRANE PROTEIN WITH METALLOPHOSPHOESTERASE DOMAIN-RELATED"/>
    <property type="match status" value="1"/>
</dbReference>
<dbReference type="SUPFAM" id="SSF56300">
    <property type="entry name" value="Metallo-dependent phosphatases"/>
    <property type="match status" value="1"/>
</dbReference>
<comment type="caution">
    <text evidence="3">The sequence shown here is derived from an EMBL/GenBank/DDBJ whole genome shotgun (WGS) entry which is preliminary data.</text>
</comment>
<gene>
    <name evidence="3" type="ORF">F480_09835</name>
</gene>
<dbReference type="Gene3D" id="3.60.21.10">
    <property type="match status" value="1"/>
</dbReference>
<keyword evidence="1" id="KW-0812">Transmembrane</keyword>
<dbReference type="Proteomes" id="UP000078358">
    <property type="component" value="Unassembled WGS sequence"/>
</dbReference>
<keyword evidence="1" id="KW-1133">Transmembrane helix</keyword>
<accession>A0A179CXI7</accession>
<feature type="transmembrane region" description="Helical" evidence="1">
    <location>
        <begin position="43"/>
        <end position="61"/>
    </location>
</feature>
<dbReference type="PATRIC" id="fig|1261658.3.peg.1966"/>
<evidence type="ECO:0000313" key="4">
    <source>
        <dbReference type="Proteomes" id="UP000078358"/>
    </source>
</evidence>
<name>A0A179CXI7_BIBTR</name>